<dbReference type="Proteomes" id="UP000011086">
    <property type="component" value="Unassembled WGS sequence"/>
</dbReference>
<organism evidence="2">
    <name type="scientific">Pyricularia oryzae (strain Y34)</name>
    <name type="common">Rice blast fungus</name>
    <name type="synonym">Magnaporthe oryzae</name>
    <dbReference type="NCBI Taxonomy" id="1143189"/>
    <lineage>
        <taxon>Eukaryota</taxon>
        <taxon>Fungi</taxon>
        <taxon>Dikarya</taxon>
        <taxon>Ascomycota</taxon>
        <taxon>Pezizomycotina</taxon>
        <taxon>Sordariomycetes</taxon>
        <taxon>Sordariomycetidae</taxon>
        <taxon>Magnaporthales</taxon>
        <taxon>Pyriculariaceae</taxon>
        <taxon>Pyricularia</taxon>
    </lineage>
</organism>
<gene>
    <name evidence="2" type="ORF">OOU_Y34scaffold00500g18</name>
</gene>
<evidence type="ECO:0000256" key="1">
    <source>
        <dbReference type="SAM" id="MobiDB-lite"/>
    </source>
</evidence>
<feature type="region of interest" description="Disordered" evidence="1">
    <location>
        <begin position="1"/>
        <end position="46"/>
    </location>
</feature>
<dbReference type="EMBL" id="JH793830">
    <property type="protein sequence ID" value="ELQ39371.1"/>
    <property type="molecule type" value="Genomic_DNA"/>
</dbReference>
<feature type="compositionally biased region" description="Basic and acidic residues" evidence="1">
    <location>
        <begin position="8"/>
        <end position="32"/>
    </location>
</feature>
<proteinExistence type="predicted"/>
<name>A0AA97NZW0_PYRO3</name>
<accession>A0AA97NZW0</accession>
<reference evidence="2" key="1">
    <citation type="journal article" date="2012" name="PLoS Genet.">
        <title>Comparative analysis of the genomes of two field isolates of the rice blast fungus Magnaporthe oryzae.</title>
        <authorList>
            <person name="Xue M."/>
            <person name="Yang J."/>
            <person name="Li Z."/>
            <person name="Hu S."/>
            <person name="Yao N."/>
            <person name="Dean R.A."/>
            <person name="Zhao W."/>
            <person name="Shen M."/>
            <person name="Zhang H."/>
            <person name="Li C."/>
            <person name="Liu L."/>
            <person name="Cao L."/>
            <person name="Xu X."/>
            <person name="Xing Y."/>
            <person name="Hsiang T."/>
            <person name="Zhang Z."/>
            <person name="Xu J.R."/>
            <person name="Peng Y.L."/>
        </authorList>
    </citation>
    <scope>NUCLEOTIDE SEQUENCE</scope>
    <source>
        <strain evidence="2">Y34</strain>
    </source>
</reference>
<dbReference type="AlphaFoldDB" id="A0AA97NZW0"/>
<sequence>MCASVSERGARELDGSSQDRKKKEPKGPDKGSEQGAGLGRPGWDMDTVGWDAKGDWGCSRAAEKDKKAPAAPPALSFLVFRLPVSQTLLGAFGVWTARYLKVTRGRDLPDLIPLAQSPSRTSLPKCPVEEVGSGSDGRLALEAAGPYGVNHTVGAVRCYPLIHCVLPPRSLYWLGRAQYCKS</sequence>
<protein>
    <submittedName>
        <fullName evidence="2">Uncharacterized protein</fullName>
    </submittedName>
</protein>
<evidence type="ECO:0000313" key="2">
    <source>
        <dbReference type="EMBL" id="ELQ39371.1"/>
    </source>
</evidence>